<feature type="transmembrane region" description="Helical" evidence="7">
    <location>
        <begin position="21"/>
        <end position="39"/>
    </location>
</feature>
<evidence type="ECO:0000256" key="3">
    <source>
        <dbReference type="ARBA" id="ARBA00022519"/>
    </source>
</evidence>
<dbReference type="AlphaFoldDB" id="A0A7R9IXZ7"/>
<proteinExistence type="predicted"/>
<keyword evidence="3" id="KW-0997">Cell inner membrane</keyword>
<evidence type="ECO:0000256" key="5">
    <source>
        <dbReference type="ARBA" id="ARBA00022989"/>
    </source>
</evidence>
<evidence type="ECO:0000256" key="2">
    <source>
        <dbReference type="ARBA" id="ARBA00022475"/>
    </source>
</evidence>
<evidence type="ECO:0000256" key="6">
    <source>
        <dbReference type="ARBA" id="ARBA00023136"/>
    </source>
</evidence>
<keyword evidence="2" id="KW-1003">Cell membrane</keyword>
<gene>
    <name evidence="8" type="ORF">TCMB3V08_LOCUS1789</name>
</gene>
<organism evidence="8">
    <name type="scientific">Timema californicum</name>
    <name type="common">California timema</name>
    <name type="synonym">Walking stick</name>
    <dbReference type="NCBI Taxonomy" id="61474"/>
    <lineage>
        <taxon>Eukaryota</taxon>
        <taxon>Metazoa</taxon>
        <taxon>Ecdysozoa</taxon>
        <taxon>Arthropoda</taxon>
        <taxon>Hexapoda</taxon>
        <taxon>Insecta</taxon>
        <taxon>Pterygota</taxon>
        <taxon>Neoptera</taxon>
        <taxon>Polyneoptera</taxon>
        <taxon>Phasmatodea</taxon>
        <taxon>Timematodea</taxon>
        <taxon>Timematoidea</taxon>
        <taxon>Timematidae</taxon>
        <taxon>Timema</taxon>
    </lineage>
</organism>
<dbReference type="GO" id="GO:0005886">
    <property type="term" value="C:plasma membrane"/>
    <property type="evidence" value="ECO:0007669"/>
    <property type="project" value="UniProtKB-SubCell"/>
</dbReference>
<dbReference type="EMBL" id="OE179524">
    <property type="protein sequence ID" value="CAD7569039.1"/>
    <property type="molecule type" value="Genomic_DNA"/>
</dbReference>
<evidence type="ECO:0000313" key="8">
    <source>
        <dbReference type="EMBL" id="CAD7569039.1"/>
    </source>
</evidence>
<dbReference type="InterPro" id="IPR019689">
    <property type="entry name" value="Toxin_GhoT/OrtT"/>
</dbReference>
<evidence type="ECO:0000256" key="7">
    <source>
        <dbReference type="SAM" id="Phobius"/>
    </source>
</evidence>
<name>A0A7R9IXZ7_TIMCA</name>
<accession>A0A7R9IXZ7</accession>
<reference evidence="8" key="1">
    <citation type="submission" date="2020-11" db="EMBL/GenBank/DDBJ databases">
        <authorList>
            <person name="Tran Van P."/>
        </authorList>
    </citation>
    <scope>NUCLEOTIDE SEQUENCE</scope>
</reference>
<evidence type="ECO:0000256" key="4">
    <source>
        <dbReference type="ARBA" id="ARBA00022692"/>
    </source>
</evidence>
<keyword evidence="5 7" id="KW-1133">Transmembrane helix</keyword>
<keyword evidence="6 7" id="KW-0472">Membrane</keyword>
<evidence type="ECO:0000256" key="1">
    <source>
        <dbReference type="ARBA" id="ARBA00004429"/>
    </source>
</evidence>
<sequence>MRSENLNAAAEISMTLYQGMLIFYAVVALVATLITFFIAKDKLSIKLLSAFLVGATWPMSFPVALMFALF</sequence>
<feature type="transmembrane region" description="Helical" evidence="7">
    <location>
        <begin position="45"/>
        <end position="69"/>
    </location>
</feature>
<dbReference type="Pfam" id="PF10753">
    <property type="entry name" value="Toxin_GhoT_OrtT"/>
    <property type="match status" value="1"/>
</dbReference>
<comment type="subcellular location">
    <subcellularLocation>
        <location evidence="1">Cell inner membrane</location>
        <topology evidence="1">Multi-pass membrane protein</topology>
    </subcellularLocation>
</comment>
<keyword evidence="4 7" id="KW-0812">Transmembrane</keyword>
<protein>
    <submittedName>
        <fullName evidence="8">(California timema) hypothetical protein</fullName>
    </submittedName>
</protein>